<dbReference type="OrthoDB" id="1154295at2"/>
<dbReference type="PANTHER" id="PTHR21666">
    <property type="entry name" value="PEPTIDASE-RELATED"/>
    <property type="match status" value="1"/>
</dbReference>
<dbReference type="InterPro" id="IPR050570">
    <property type="entry name" value="Cell_wall_metabolism_enzyme"/>
</dbReference>
<protein>
    <submittedName>
        <fullName evidence="2">Peptidase family M23</fullName>
    </submittedName>
</protein>
<dbReference type="InterPro" id="IPR011055">
    <property type="entry name" value="Dup_hybrid_motif"/>
</dbReference>
<dbReference type="AlphaFoldDB" id="A0A1H7FDQ6"/>
<organism evidence="2 3">
    <name type="scientific">Aquimarina amphilecti</name>
    <dbReference type="NCBI Taxonomy" id="1038014"/>
    <lineage>
        <taxon>Bacteria</taxon>
        <taxon>Pseudomonadati</taxon>
        <taxon>Bacteroidota</taxon>
        <taxon>Flavobacteriia</taxon>
        <taxon>Flavobacteriales</taxon>
        <taxon>Flavobacteriaceae</taxon>
        <taxon>Aquimarina</taxon>
    </lineage>
</organism>
<name>A0A1H7FDQ6_AQUAM</name>
<feature type="domain" description="M23ase beta-sheet core" evidence="1">
    <location>
        <begin position="513"/>
        <end position="607"/>
    </location>
</feature>
<evidence type="ECO:0000259" key="1">
    <source>
        <dbReference type="Pfam" id="PF01551"/>
    </source>
</evidence>
<dbReference type="EMBL" id="FOAB01000001">
    <property type="protein sequence ID" value="SEK24118.1"/>
    <property type="molecule type" value="Genomic_DNA"/>
</dbReference>
<dbReference type="Gene3D" id="2.70.70.10">
    <property type="entry name" value="Glucose Permease (Domain IIA)"/>
    <property type="match status" value="1"/>
</dbReference>
<sequence>MSNKELEIVIDTITAADRRFTYNETLTLENVLEPEVSSAYFAEKTVKKESLKDGTYQYTFDKETSTDSKTKRSNVVKAIHKSINDELSSQHKEVKLIDITKVINEKETGKKWPLQSHAKDSTLTFDQYKNETKIYYKKIPSAQMGYQVYLVTETKNLKDKKVKIKIHEKEEKDKDDKNKSVFKILKTKDDTLPVKVFAKKEDTTTDTEVSDWIEIDVKEENGNIDGDDLFLYKEENENKIEVGIKKIQLRPKEDKIKTEGEDAHKSFEGWQEALYIRENETDDGKKAIEDAKARKTARDAEGENATIMAFDKEAIKRIYPSGKINAPKTAVIGQEIEYILDIKNTDTAKEEDKNNIRWSFYVQGESKTDKKSTYITSKSKSGLYTYAKTEVVDGKNKLTIVFDEALKGKKVQIEPFRGEPELSITPQFVRTTTVQEASTPKIAQHETTSLWLTTQCDSMEKPGEMINKDFKDYFKLNSLHWVNPLDIMELRGWYGEKQWTPTKSTFHGRTGGKHDGLDLYSPTGKNVYACFEGAITFREDPSGYGNRIFLEGEYRGKTYYLMYAHLTTYKTGPVKIGDIIGTTGQTGNAKGQASKMAHLHFEVRTVKNSKPSFDPLQEIKELGNCVVKNPDKNSQK</sequence>
<proteinExistence type="predicted"/>
<dbReference type="SUPFAM" id="SSF51261">
    <property type="entry name" value="Duplicated hybrid motif"/>
    <property type="match status" value="1"/>
</dbReference>
<evidence type="ECO:0000313" key="3">
    <source>
        <dbReference type="Proteomes" id="UP000198521"/>
    </source>
</evidence>
<dbReference type="RefSeq" id="WP_091403882.1">
    <property type="nucleotide sequence ID" value="NZ_FOAB01000001.1"/>
</dbReference>
<dbReference type="STRING" id="1038014.SAMN04487910_0052"/>
<dbReference type="InterPro" id="IPR016047">
    <property type="entry name" value="M23ase_b-sheet_dom"/>
</dbReference>
<dbReference type="Pfam" id="PF01551">
    <property type="entry name" value="Peptidase_M23"/>
    <property type="match status" value="1"/>
</dbReference>
<keyword evidence="3" id="KW-1185">Reference proteome</keyword>
<dbReference type="PANTHER" id="PTHR21666:SF270">
    <property type="entry name" value="MUREIN HYDROLASE ACTIVATOR ENVC"/>
    <property type="match status" value="1"/>
</dbReference>
<dbReference type="CDD" id="cd12797">
    <property type="entry name" value="M23_peptidase"/>
    <property type="match status" value="1"/>
</dbReference>
<dbReference type="Proteomes" id="UP000198521">
    <property type="component" value="Unassembled WGS sequence"/>
</dbReference>
<dbReference type="GO" id="GO:0004222">
    <property type="term" value="F:metalloendopeptidase activity"/>
    <property type="evidence" value="ECO:0007669"/>
    <property type="project" value="TreeGrafter"/>
</dbReference>
<evidence type="ECO:0000313" key="2">
    <source>
        <dbReference type="EMBL" id="SEK24118.1"/>
    </source>
</evidence>
<accession>A0A1H7FDQ6</accession>
<gene>
    <name evidence="2" type="ORF">SAMN04487910_0052</name>
</gene>
<reference evidence="3" key="1">
    <citation type="submission" date="2016-10" db="EMBL/GenBank/DDBJ databases">
        <authorList>
            <person name="Varghese N."/>
            <person name="Submissions S."/>
        </authorList>
    </citation>
    <scope>NUCLEOTIDE SEQUENCE [LARGE SCALE GENOMIC DNA]</scope>
    <source>
        <strain evidence="3">DSM 25232 / NCIMB 14723 / 92V</strain>
    </source>
</reference>